<protein>
    <recommendedName>
        <fullName evidence="5">PGF-CTERM protein</fullName>
    </recommendedName>
</protein>
<evidence type="ECO:0000256" key="2">
    <source>
        <dbReference type="SAM" id="Phobius"/>
    </source>
</evidence>
<sequence length="386" mass="39462">MRLQSTAVVALIAITVLAAVPSSLAAADGYQIRSSDADSMPERTVEFQDSTFTIDSLITADPGDEIGVDVSAPDEVYRVYVYNSEEQIVASKRGNGSQSFSFDLSGYEPGSYPIAAYHDGDYEAVQPLVVEGYDVSVDAPSSVTHGESATIEIEVEQTAASSSPAHVRAVIANDEEHLVVNASESGGTYVATFDGDELSTGSYTVYGAAQNSNTIMGRNELLGVSSQSSLSVEKASTATATPTPDNGSDGDGDDGNDGGNDGDGGDGDDETDTPTPTATATPEPGSTDASPTTTATATDTPRDDTATAQPTDSTSTDEMTSSQTQTATVTPTAEQTDDSIDPVTAETPAGTAEEAQTGTADSGPGFTFVGAGLAVLAGALLLIRRE</sequence>
<dbReference type="InterPro" id="IPR017868">
    <property type="entry name" value="Filamin/ABP280_repeat-like"/>
</dbReference>
<dbReference type="RefSeq" id="WP_274321688.1">
    <property type="nucleotide sequence ID" value="NZ_CP118158.1"/>
</dbReference>
<feature type="compositionally biased region" description="Low complexity" evidence="1">
    <location>
        <begin position="306"/>
        <end position="326"/>
    </location>
</feature>
<feature type="compositionally biased region" description="Acidic residues" evidence="1">
    <location>
        <begin position="263"/>
        <end position="272"/>
    </location>
</feature>
<reference evidence="3 4" key="1">
    <citation type="journal article" date="2019" name="Int. J. Syst. Evol. Microbiol.">
        <title>The Global Catalogue of Microorganisms (GCM) 10K type strain sequencing project: providing services to taxonomists for standard genome sequencing and annotation.</title>
        <authorList>
            <consortium name="The Broad Institute Genomics Platform"/>
            <consortium name="The Broad Institute Genome Sequencing Center for Infectious Disease"/>
            <person name="Wu L."/>
            <person name="Ma J."/>
        </authorList>
    </citation>
    <scope>NUCLEOTIDE SEQUENCE [LARGE SCALE GENOMIC DNA]</scope>
    <source>
        <strain evidence="3 4">XZYJT29</strain>
    </source>
</reference>
<dbReference type="EMBL" id="JBHTAS010000001">
    <property type="protein sequence ID" value="MFC7140591.1"/>
    <property type="molecule type" value="Genomic_DNA"/>
</dbReference>
<feature type="transmembrane region" description="Helical" evidence="2">
    <location>
        <begin position="365"/>
        <end position="383"/>
    </location>
</feature>
<feature type="compositionally biased region" description="Low complexity" evidence="1">
    <location>
        <begin position="273"/>
        <end position="299"/>
    </location>
</feature>
<feature type="compositionally biased region" description="Low complexity" evidence="1">
    <location>
        <begin position="344"/>
        <end position="360"/>
    </location>
</feature>
<evidence type="ECO:0000313" key="4">
    <source>
        <dbReference type="Proteomes" id="UP001596432"/>
    </source>
</evidence>
<gene>
    <name evidence="3" type="ORF">ACFQMA_12235</name>
</gene>
<organism evidence="3 4">
    <name type="scientific">Halosimplex aquaticum</name>
    <dbReference type="NCBI Taxonomy" id="3026162"/>
    <lineage>
        <taxon>Archaea</taxon>
        <taxon>Methanobacteriati</taxon>
        <taxon>Methanobacteriota</taxon>
        <taxon>Stenosarchaea group</taxon>
        <taxon>Halobacteria</taxon>
        <taxon>Halobacteriales</taxon>
        <taxon>Haloarculaceae</taxon>
        <taxon>Halosimplex</taxon>
    </lineage>
</organism>
<evidence type="ECO:0000313" key="3">
    <source>
        <dbReference type="EMBL" id="MFC7140591.1"/>
    </source>
</evidence>
<name>A0ABD5Y4J9_9EURY</name>
<evidence type="ECO:0008006" key="5">
    <source>
        <dbReference type="Google" id="ProtNLM"/>
    </source>
</evidence>
<dbReference type="GeneID" id="78820887"/>
<dbReference type="PROSITE" id="PS50194">
    <property type="entry name" value="FILAMIN_REPEAT"/>
    <property type="match status" value="1"/>
</dbReference>
<keyword evidence="2" id="KW-1133">Transmembrane helix</keyword>
<keyword evidence="2" id="KW-0472">Membrane</keyword>
<keyword evidence="2" id="KW-0812">Transmembrane</keyword>
<comment type="caution">
    <text evidence="3">The sequence shown here is derived from an EMBL/GenBank/DDBJ whole genome shotgun (WGS) entry which is preliminary data.</text>
</comment>
<accession>A0ABD5Y4J9</accession>
<proteinExistence type="predicted"/>
<feature type="region of interest" description="Disordered" evidence="1">
    <location>
        <begin position="226"/>
        <end position="365"/>
    </location>
</feature>
<dbReference type="AlphaFoldDB" id="A0ABD5Y4J9"/>
<evidence type="ECO:0000256" key="1">
    <source>
        <dbReference type="SAM" id="MobiDB-lite"/>
    </source>
</evidence>
<dbReference type="Proteomes" id="UP001596432">
    <property type="component" value="Unassembled WGS sequence"/>
</dbReference>
<keyword evidence="4" id="KW-1185">Reference proteome</keyword>